<evidence type="ECO:0000256" key="11">
    <source>
        <dbReference type="SAM" id="Phobius"/>
    </source>
</evidence>
<dbReference type="GO" id="GO:0005886">
    <property type="term" value="C:plasma membrane"/>
    <property type="evidence" value="ECO:0007669"/>
    <property type="project" value="UniProtKB-SubCell"/>
</dbReference>
<dbReference type="EnsemblFungi" id="PTTG_04087-t43_1">
    <property type="protein sequence ID" value="PTTG_04087-t43_1-p1"/>
    <property type="gene ID" value="PTTG_04087"/>
</dbReference>
<comment type="subcellular location">
    <subcellularLocation>
        <location evidence="2">Cell membrane</location>
        <topology evidence="2">Lipid-anchor</topology>
        <topology evidence="2">GPI-anchor</topology>
    </subcellularLocation>
</comment>
<comment type="catalytic activity">
    <reaction evidence="10">
        <text>[(1-&gt;4)-N-acetyl-beta-D-glucosaminyl](n) + n H2O = chitosan + n acetate</text>
        <dbReference type="Rhea" id="RHEA:10464"/>
        <dbReference type="Rhea" id="RHEA-COMP:9593"/>
        <dbReference type="Rhea" id="RHEA-COMP:9597"/>
        <dbReference type="ChEBI" id="CHEBI:15377"/>
        <dbReference type="ChEBI" id="CHEBI:17029"/>
        <dbReference type="ChEBI" id="CHEBI:30089"/>
        <dbReference type="ChEBI" id="CHEBI:57704"/>
        <dbReference type="EC" id="3.5.1.41"/>
    </reaction>
    <physiologicalReaction direction="left-to-right" evidence="10">
        <dbReference type="Rhea" id="RHEA:10465"/>
    </physiologicalReaction>
</comment>
<dbReference type="STRING" id="630390.A0A0C4ETF8"/>
<name>A0A0C4ETF8_PUCT1</name>
<dbReference type="Gene3D" id="3.20.20.370">
    <property type="entry name" value="Glycoside hydrolase/deacetylase"/>
    <property type="match status" value="2"/>
</dbReference>
<evidence type="ECO:0000256" key="7">
    <source>
        <dbReference type="ARBA" id="ARBA00023288"/>
    </source>
</evidence>
<reference evidence="14" key="2">
    <citation type="submission" date="2016-05" db="EMBL/GenBank/DDBJ databases">
        <title>Comparative analysis highlights variable genome content of wheat rusts and divergence of the mating loci.</title>
        <authorList>
            <person name="Cuomo C.A."/>
            <person name="Bakkeren G."/>
            <person name="Szabo L."/>
            <person name="Khalil H."/>
            <person name="Joly D."/>
            <person name="Goldberg J."/>
            <person name="Young S."/>
            <person name="Zeng Q."/>
            <person name="Fellers J."/>
        </authorList>
    </citation>
    <scope>NUCLEOTIDE SEQUENCE [LARGE SCALE GENOMIC DNA]</scope>
    <source>
        <strain evidence="14">1-1 BBBD Race 1</strain>
    </source>
</reference>
<evidence type="ECO:0000256" key="12">
    <source>
        <dbReference type="SAM" id="SignalP"/>
    </source>
</evidence>
<evidence type="ECO:0000256" key="4">
    <source>
        <dbReference type="ARBA" id="ARBA00023024"/>
    </source>
</evidence>
<evidence type="ECO:0000256" key="3">
    <source>
        <dbReference type="ARBA" id="ARBA00022622"/>
    </source>
</evidence>
<protein>
    <recommendedName>
        <fullName evidence="9">chitin deacetylase</fullName>
        <ecNumber evidence="9">3.5.1.41</ecNumber>
    </recommendedName>
</protein>
<evidence type="ECO:0000256" key="1">
    <source>
        <dbReference type="ARBA" id="ARBA00001941"/>
    </source>
</evidence>
<dbReference type="PANTHER" id="PTHR10587">
    <property type="entry name" value="GLYCOSYL TRANSFERASE-RELATED"/>
    <property type="match status" value="1"/>
</dbReference>
<evidence type="ECO:0000313" key="14">
    <source>
        <dbReference type="EMBL" id="OAV91515.1"/>
    </source>
</evidence>
<keyword evidence="5" id="KW-0119">Carbohydrate metabolism</keyword>
<reference evidence="15" key="4">
    <citation type="submission" date="2025-05" db="UniProtKB">
        <authorList>
            <consortium name="EnsemblFungi"/>
        </authorList>
    </citation>
    <scope>IDENTIFICATION</scope>
    <source>
        <strain evidence="15">isolate 1-1 / race 1 (BBBD)</strain>
    </source>
</reference>
<feature type="transmembrane region" description="Helical" evidence="11">
    <location>
        <begin position="388"/>
        <end position="407"/>
    </location>
</feature>
<keyword evidence="11" id="KW-0812">Transmembrane</keyword>
<dbReference type="Pfam" id="PF01522">
    <property type="entry name" value="Polysacc_deac_1"/>
    <property type="match status" value="1"/>
</dbReference>
<dbReference type="GO" id="GO:0006032">
    <property type="term" value="P:chitin catabolic process"/>
    <property type="evidence" value="ECO:0007669"/>
    <property type="project" value="UniProtKB-KW"/>
</dbReference>
<evidence type="ECO:0000256" key="8">
    <source>
        <dbReference type="ARBA" id="ARBA00023326"/>
    </source>
</evidence>
<keyword evidence="12" id="KW-0732">Signal</keyword>
<dbReference type="GO" id="GO:0000272">
    <property type="term" value="P:polysaccharide catabolic process"/>
    <property type="evidence" value="ECO:0007669"/>
    <property type="project" value="UniProtKB-KW"/>
</dbReference>
<keyword evidence="16" id="KW-1185">Reference proteome</keyword>
<dbReference type="GO" id="GO:0004099">
    <property type="term" value="F:chitin deacetylase activity"/>
    <property type="evidence" value="ECO:0007669"/>
    <property type="project" value="UniProtKB-EC"/>
</dbReference>
<dbReference type="EC" id="3.5.1.41" evidence="9"/>
<reference evidence="15 16" key="3">
    <citation type="journal article" date="2017" name="G3 (Bethesda)">
        <title>Comparative analysis highlights variable genome content of wheat rusts and divergence of the mating loci.</title>
        <authorList>
            <person name="Cuomo C.A."/>
            <person name="Bakkeren G."/>
            <person name="Khalil H.B."/>
            <person name="Panwar V."/>
            <person name="Joly D."/>
            <person name="Linning R."/>
            <person name="Sakthikumar S."/>
            <person name="Song X."/>
            <person name="Adiconis X."/>
            <person name="Fan L."/>
            <person name="Goldberg J.M."/>
            <person name="Levin J.Z."/>
            <person name="Young S."/>
            <person name="Zeng Q."/>
            <person name="Anikster Y."/>
            <person name="Bruce M."/>
            <person name="Wang M."/>
            <person name="Yin C."/>
            <person name="McCallum B."/>
            <person name="Szabo L.J."/>
            <person name="Hulbert S."/>
            <person name="Chen X."/>
            <person name="Fellers J.P."/>
        </authorList>
    </citation>
    <scope>NUCLEOTIDE SEQUENCE</scope>
    <source>
        <strain evidence="15">isolate 1-1 / race 1 (BBBD)</strain>
        <strain evidence="16">Isolate 1-1 / race 1 (BBBD)</strain>
    </source>
</reference>
<keyword evidence="7" id="KW-0449">Lipoprotein</keyword>
<dbReference type="SUPFAM" id="SSF88713">
    <property type="entry name" value="Glycoside hydrolase/deacetylase"/>
    <property type="match status" value="1"/>
</dbReference>
<gene>
    <name evidence="14" type="ORF">PTTG_04087</name>
</gene>
<dbReference type="Proteomes" id="UP000005240">
    <property type="component" value="Unassembled WGS sequence"/>
</dbReference>
<proteinExistence type="predicted"/>
<dbReference type="GO" id="GO:0009272">
    <property type="term" value="P:fungal-type cell wall biogenesis"/>
    <property type="evidence" value="ECO:0007669"/>
    <property type="project" value="UniProtKB-ARBA"/>
</dbReference>
<accession>A0A0C4ETF8</accession>
<dbReference type="InterPro" id="IPR011330">
    <property type="entry name" value="Glyco_hydro/deAcase_b/a-brl"/>
</dbReference>
<dbReference type="PROSITE" id="PS51677">
    <property type="entry name" value="NODB"/>
    <property type="match status" value="1"/>
</dbReference>
<dbReference type="OrthoDB" id="407355at2759"/>
<keyword evidence="8" id="KW-0624">Polysaccharide degradation</keyword>
<evidence type="ECO:0000256" key="9">
    <source>
        <dbReference type="ARBA" id="ARBA00024056"/>
    </source>
</evidence>
<dbReference type="AlphaFoldDB" id="A0A0C4ETF8"/>
<reference evidence="14" key="1">
    <citation type="submission" date="2009-11" db="EMBL/GenBank/DDBJ databases">
        <authorList>
            <consortium name="The Broad Institute Genome Sequencing Platform"/>
            <person name="Ward D."/>
            <person name="Feldgarden M."/>
            <person name="Earl A."/>
            <person name="Young S.K."/>
            <person name="Zeng Q."/>
            <person name="Koehrsen M."/>
            <person name="Alvarado L."/>
            <person name="Berlin A."/>
            <person name="Bochicchio J."/>
            <person name="Borenstein D."/>
            <person name="Chapman S.B."/>
            <person name="Chen Z."/>
            <person name="Engels R."/>
            <person name="Freedman E."/>
            <person name="Gellesch M."/>
            <person name="Goldberg J."/>
            <person name="Griggs A."/>
            <person name="Gujja S."/>
            <person name="Heilman E."/>
            <person name="Heiman D."/>
            <person name="Hepburn T."/>
            <person name="Howarth C."/>
            <person name="Jen D."/>
            <person name="Larson L."/>
            <person name="Lewis B."/>
            <person name="Mehta T."/>
            <person name="Park D."/>
            <person name="Pearson M."/>
            <person name="Roberts A."/>
            <person name="Saif S."/>
            <person name="Shea T."/>
            <person name="Shenoy N."/>
            <person name="Sisk P."/>
            <person name="Stolte C."/>
            <person name="Sykes S."/>
            <person name="Thomson T."/>
            <person name="Walk T."/>
            <person name="White J."/>
            <person name="Yandava C."/>
            <person name="Izard J."/>
            <person name="Baranova O.V."/>
            <person name="Blanton J.M."/>
            <person name="Tanner A.C."/>
            <person name="Dewhirst F.E."/>
            <person name="Haas B."/>
            <person name="Nusbaum C."/>
            <person name="Birren B."/>
        </authorList>
    </citation>
    <scope>NUCLEOTIDE SEQUENCE [LARGE SCALE GENOMIC DNA]</scope>
    <source>
        <strain evidence="14">1-1 BBBD Race 1</strain>
    </source>
</reference>
<keyword evidence="4" id="KW-0146">Chitin degradation</keyword>
<keyword evidence="11" id="KW-1133">Transmembrane helix</keyword>
<keyword evidence="11" id="KW-0472">Membrane</keyword>
<evidence type="ECO:0000313" key="15">
    <source>
        <dbReference type="EnsemblFungi" id="PTTG_04087-t43_1-p1"/>
    </source>
</evidence>
<dbReference type="OMA" id="GDIWDAP"/>
<dbReference type="EMBL" id="ADAS02000079">
    <property type="protein sequence ID" value="OAV91515.1"/>
    <property type="molecule type" value="Genomic_DNA"/>
</dbReference>
<dbReference type="VEuPathDB" id="FungiDB:PTTG_04087"/>
<feature type="chain" id="PRO_5009386177" description="chitin deacetylase" evidence="12">
    <location>
        <begin position="18"/>
        <end position="408"/>
    </location>
</feature>
<dbReference type="GO" id="GO:0098552">
    <property type="term" value="C:side of membrane"/>
    <property type="evidence" value="ECO:0007669"/>
    <property type="project" value="UniProtKB-KW"/>
</dbReference>
<evidence type="ECO:0000313" key="16">
    <source>
        <dbReference type="Proteomes" id="UP000005240"/>
    </source>
</evidence>
<evidence type="ECO:0000256" key="5">
    <source>
        <dbReference type="ARBA" id="ARBA00023277"/>
    </source>
</evidence>
<dbReference type="PANTHER" id="PTHR10587:SF135">
    <property type="entry name" value="CHITIN DEACETYLASE 3"/>
    <property type="match status" value="1"/>
</dbReference>
<keyword evidence="3" id="KW-0336">GPI-anchor</keyword>
<evidence type="ECO:0000256" key="6">
    <source>
        <dbReference type="ARBA" id="ARBA00023285"/>
    </source>
</evidence>
<feature type="domain" description="NodB homology" evidence="13">
    <location>
        <begin position="117"/>
        <end position="219"/>
    </location>
</feature>
<dbReference type="InterPro" id="IPR002509">
    <property type="entry name" value="NODB_dom"/>
</dbReference>
<keyword evidence="6" id="KW-0170">Cobalt</keyword>
<comment type="cofactor">
    <cofactor evidence="1">
        <name>Co(2+)</name>
        <dbReference type="ChEBI" id="CHEBI:48828"/>
    </cofactor>
</comment>
<dbReference type="InterPro" id="IPR050248">
    <property type="entry name" value="Polysacc_deacetylase_ArnD"/>
</dbReference>
<evidence type="ECO:0000256" key="2">
    <source>
        <dbReference type="ARBA" id="ARBA00004609"/>
    </source>
</evidence>
<sequence length="408" mass="45601">MFPIILAALACIPRLLGSPSCAKFEPSLARHHEGSINNFSYPPEDEPGPKPLSAWVKRYQKAKSRGLIPSMRPSILNNGAPEYPFYSDSTVSNPRKVCSWTVSKCTSPRDIVTAPQGEMGISFDDGPQPPTSELLSFLRENNQSATHFMIGSRIHQSPKLLLETFNENHDHIAVHTWSRETYNYLTDVKDFDQKDPCDIDNRVRAISQHVFGLKTVMWSTDPNDWCLSDESSPGSDCAPGTGPQNMRQLIHDLKHRIRHGVHGVPSSRRFPKHGIISLEHELSYRTVGSFIKTYPLAKSLGWDTRPIPDLFGLEWYQEPVSNSTHAGILPVLKGPLIANHTVPINSTNSSQAELPNHRNETTNVTLPHSHDINSSLVRFPIRNDGDTLLPSRLVVALALLIFFPALLY</sequence>
<keyword evidence="3" id="KW-0325">Glycoprotein</keyword>
<evidence type="ECO:0000256" key="10">
    <source>
        <dbReference type="ARBA" id="ARBA00048494"/>
    </source>
</evidence>
<evidence type="ECO:0000259" key="13">
    <source>
        <dbReference type="PROSITE" id="PS51677"/>
    </source>
</evidence>
<feature type="signal peptide" evidence="12">
    <location>
        <begin position="1"/>
        <end position="17"/>
    </location>
</feature>
<organism evidence="14">
    <name type="scientific">Puccinia triticina (isolate 1-1 / race 1 (BBBD))</name>
    <name type="common">Brown leaf rust fungus</name>
    <dbReference type="NCBI Taxonomy" id="630390"/>
    <lineage>
        <taxon>Eukaryota</taxon>
        <taxon>Fungi</taxon>
        <taxon>Dikarya</taxon>
        <taxon>Basidiomycota</taxon>
        <taxon>Pucciniomycotina</taxon>
        <taxon>Pucciniomycetes</taxon>
        <taxon>Pucciniales</taxon>
        <taxon>Pucciniaceae</taxon>
        <taxon>Puccinia</taxon>
    </lineage>
</organism>